<dbReference type="EMBL" id="BAABLX010000012">
    <property type="protein sequence ID" value="GAA4941376.1"/>
    <property type="molecule type" value="Genomic_DNA"/>
</dbReference>
<name>A0AAV3U1V4_9ALTE</name>
<sequence length="60" mass="6553">MNAVLSINHDFAALAVLGVTEYQAILIKTLTELEARAKTYRRSCACHSIPWQLPAPNIAG</sequence>
<accession>A0AAV3U1V4</accession>
<comment type="caution">
    <text evidence="1">The sequence shown here is derived from an EMBL/GenBank/DDBJ whole genome shotgun (WGS) entry which is preliminary data.</text>
</comment>
<reference evidence="2" key="1">
    <citation type="journal article" date="2019" name="Int. J. Syst. Evol. Microbiol.">
        <title>The Global Catalogue of Microorganisms (GCM) 10K type strain sequencing project: providing services to taxonomists for standard genome sequencing and annotation.</title>
        <authorList>
            <consortium name="The Broad Institute Genomics Platform"/>
            <consortium name="The Broad Institute Genome Sequencing Center for Infectious Disease"/>
            <person name="Wu L."/>
            <person name="Ma J."/>
        </authorList>
    </citation>
    <scope>NUCLEOTIDE SEQUENCE [LARGE SCALE GENOMIC DNA]</scope>
    <source>
        <strain evidence="2">JCM 19134</strain>
    </source>
</reference>
<protein>
    <submittedName>
        <fullName evidence="1">Uncharacterized protein</fullName>
    </submittedName>
</protein>
<dbReference type="Proteomes" id="UP001409585">
    <property type="component" value="Unassembled WGS sequence"/>
</dbReference>
<gene>
    <name evidence="1" type="ORF">GCM10025791_19770</name>
</gene>
<dbReference type="AlphaFoldDB" id="A0AAV3U1V4"/>
<dbReference type="RefSeq" id="WP_345420949.1">
    <property type="nucleotide sequence ID" value="NZ_AP031496.1"/>
</dbReference>
<evidence type="ECO:0000313" key="1">
    <source>
        <dbReference type="EMBL" id="GAA4941376.1"/>
    </source>
</evidence>
<proteinExistence type="predicted"/>
<keyword evidence="2" id="KW-1185">Reference proteome</keyword>
<organism evidence="1 2">
    <name type="scientific">Halioxenophilus aromaticivorans</name>
    <dbReference type="NCBI Taxonomy" id="1306992"/>
    <lineage>
        <taxon>Bacteria</taxon>
        <taxon>Pseudomonadati</taxon>
        <taxon>Pseudomonadota</taxon>
        <taxon>Gammaproteobacteria</taxon>
        <taxon>Alteromonadales</taxon>
        <taxon>Alteromonadaceae</taxon>
        <taxon>Halioxenophilus</taxon>
    </lineage>
</organism>
<evidence type="ECO:0000313" key="2">
    <source>
        <dbReference type="Proteomes" id="UP001409585"/>
    </source>
</evidence>